<comment type="caution">
    <text evidence="1">The sequence shown here is derived from an EMBL/GenBank/DDBJ whole genome shotgun (WGS) entry which is preliminary data.</text>
</comment>
<reference evidence="1" key="1">
    <citation type="journal article" date="2014" name="Int. J. Syst. Evol. Microbiol.">
        <title>Complete genome sequence of Corynebacterium casei LMG S-19264T (=DSM 44701T), isolated from a smear-ripened cheese.</title>
        <authorList>
            <consortium name="US DOE Joint Genome Institute (JGI-PGF)"/>
            <person name="Walter F."/>
            <person name="Albersmeier A."/>
            <person name="Kalinowski J."/>
            <person name="Ruckert C."/>
        </authorList>
    </citation>
    <scope>NUCLEOTIDE SEQUENCE</scope>
    <source>
        <strain evidence="1">CGMCC 1.12919</strain>
    </source>
</reference>
<protein>
    <submittedName>
        <fullName evidence="1">Uncharacterized protein</fullName>
    </submittedName>
</protein>
<evidence type="ECO:0000313" key="2">
    <source>
        <dbReference type="Proteomes" id="UP000637002"/>
    </source>
</evidence>
<keyword evidence="2" id="KW-1185">Reference proteome</keyword>
<gene>
    <name evidence="1" type="ORF">GCM10010994_04150</name>
</gene>
<dbReference type="EMBL" id="BMGG01000001">
    <property type="protein sequence ID" value="GGC48166.1"/>
    <property type="molecule type" value="Genomic_DNA"/>
</dbReference>
<organism evidence="1 2">
    <name type="scientific">Chelatococcus reniformis</name>
    <dbReference type="NCBI Taxonomy" id="1494448"/>
    <lineage>
        <taxon>Bacteria</taxon>
        <taxon>Pseudomonadati</taxon>
        <taxon>Pseudomonadota</taxon>
        <taxon>Alphaproteobacteria</taxon>
        <taxon>Hyphomicrobiales</taxon>
        <taxon>Chelatococcaceae</taxon>
        <taxon>Chelatococcus</taxon>
    </lineage>
</organism>
<sequence length="81" mass="9169">MGSCVGGRLGAGRRGRYDRTGGISARWGLKRDGLDGLLGELLRFAESLHVWRAEINELPNRIAYENLNYGDDSNRYKFAYF</sequence>
<dbReference type="Proteomes" id="UP000637002">
    <property type="component" value="Unassembled WGS sequence"/>
</dbReference>
<accession>A0A916TX44</accession>
<name>A0A916TX44_9HYPH</name>
<reference evidence="1" key="2">
    <citation type="submission" date="2020-09" db="EMBL/GenBank/DDBJ databases">
        <authorList>
            <person name="Sun Q."/>
            <person name="Zhou Y."/>
        </authorList>
    </citation>
    <scope>NUCLEOTIDE SEQUENCE</scope>
    <source>
        <strain evidence="1">CGMCC 1.12919</strain>
    </source>
</reference>
<evidence type="ECO:0000313" key="1">
    <source>
        <dbReference type="EMBL" id="GGC48166.1"/>
    </source>
</evidence>
<proteinExistence type="predicted"/>
<dbReference type="AlphaFoldDB" id="A0A916TX44"/>